<gene>
    <name evidence="1" type="ORF">LCGC14_2095440</name>
</gene>
<dbReference type="EMBL" id="LAZR01025610">
    <property type="protein sequence ID" value="KKL71384.1"/>
    <property type="molecule type" value="Genomic_DNA"/>
</dbReference>
<organism evidence="1">
    <name type="scientific">marine sediment metagenome</name>
    <dbReference type="NCBI Taxonomy" id="412755"/>
    <lineage>
        <taxon>unclassified sequences</taxon>
        <taxon>metagenomes</taxon>
        <taxon>ecological metagenomes</taxon>
    </lineage>
</organism>
<comment type="caution">
    <text evidence="1">The sequence shown here is derived from an EMBL/GenBank/DDBJ whole genome shotgun (WGS) entry which is preliminary data.</text>
</comment>
<accession>A0A0F9EBR5</accession>
<dbReference type="AlphaFoldDB" id="A0A0F9EBR5"/>
<reference evidence="1" key="1">
    <citation type="journal article" date="2015" name="Nature">
        <title>Complex archaea that bridge the gap between prokaryotes and eukaryotes.</title>
        <authorList>
            <person name="Spang A."/>
            <person name="Saw J.H."/>
            <person name="Jorgensen S.L."/>
            <person name="Zaremba-Niedzwiedzka K."/>
            <person name="Martijn J."/>
            <person name="Lind A.E."/>
            <person name="van Eijk R."/>
            <person name="Schleper C."/>
            <person name="Guy L."/>
            <person name="Ettema T.J."/>
        </authorList>
    </citation>
    <scope>NUCLEOTIDE SEQUENCE</scope>
</reference>
<proteinExistence type="predicted"/>
<name>A0A0F9EBR5_9ZZZZ</name>
<evidence type="ECO:0000313" key="1">
    <source>
        <dbReference type="EMBL" id="KKL71384.1"/>
    </source>
</evidence>
<sequence>MHFYKYLFPDTEERYYSNFERVVKSGKGVILLDGLSKNQDAHDLLTDLHKFILTTNARLIITCRPIIHDFIRNSPKMKGKTHLYELNSFKSSSLFEWVVLNKNNYEQTRTIQAREVYLVLREKVKENEEKGERVSLPSLMQEFSL</sequence>
<protein>
    <submittedName>
        <fullName evidence="1">Uncharacterized protein</fullName>
    </submittedName>
</protein>